<protein>
    <submittedName>
        <fullName evidence="2">DUF509 domain protein</fullName>
    </submittedName>
</protein>
<dbReference type="InterPro" id="IPR036504">
    <property type="entry name" value="CGI121/TPRKB_sf"/>
</dbReference>
<dbReference type="AlphaFoldDB" id="G9BAN2"/>
<organism evidence="2">
    <name type="scientific">uncultured marine crenarchaeote E37-7F</name>
    <dbReference type="NCBI Taxonomy" id="907717"/>
    <lineage>
        <taxon>Archaea</taxon>
        <taxon>Candidatus Bathyarchaeota</taxon>
        <taxon>environmental samples</taxon>
    </lineage>
</organism>
<dbReference type="Pfam" id="PF08617">
    <property type="entry name" value="CGI-121"/>
    <property type="match status" value="1"/>
</dbReference>
<gene>
    <name evidence="2" type="ORF">E37-7F_5</name>
</gene>
<evidence type="ECO:0000313" key="2">
    <source>
        <dbReference type="EMBL" id="ADQ54388.1"/>
    </source>
</evidence>
<dbReference type="NCBIfam" id="NF011465">
    <property type="entry name" value="PRK14886.1-1"/>
    <property type="match status" value="1"/>
</dbReference>
<dbReference type="Gene3D" id="3.30.2380.10">
    <property type="entry name" value="CGI121/TPRKB"/>
    <property type="match status" value="1"/>
</dbReference>
<reference evidence="2" key="1">
    <citation type="journal article" date="2012" name="Environ. Microbiol.">
        <title>Genetic structure of three fosmid-fragments encoding 16S rRNA genes of the Miscellaneous Crenarchaeotic Group (MCG): implications for physiology and evolution of marine sedimentary archaea.</title>
        <authorList>
            <person name="Li P.Y."/>
            <person name="Xie B.B."/>
            <person name="Zhang X.Y."/>
            <person name="Qin Q.L."/>
            <person name="Dang H.Y."/>
            <person name="Wang X.M."/>
            <person name="Chen X.L."/>
            <person name="Yu J."/>
            <person name="Zhang Y.Z."/>
        </authorList>
    </citation>
    <scope>NUCLEOTIDE SEQUENCE</scope>
</reference>
<accession>G9BAN2</accession>
<evidence type="ECO:0000256" key="1">
    <source>
        <dbReference type="ARBA" id="ARBA00005546"/>
    </source>
</evidence>
<proteinExistence type="inferred from homology"/>
<sequence length="154" mass="17593">MGMAPTFIQIFNADYIAGKKHLFFATINALKAFEQGRNISNNLEMETLLYASGQRQIEKAIKLIGFMPTSNQLAILMITSSQKEAEEAENKIDKFIPGIRDNSVLEILKESKADELKKIFTISKLELETMAENKSDRRTMLMWLIIEHNSLCYI</sequence>
<dbReference type="SUPFAM" id="SSF143870">
    <property type="entry name" value="PF0523-like"/>
    <property type="match status" value="1"/>
</dbReference>
<comment type="similarity">
    <text evidence="1">Belongs to the CGI121/TPRKB family.</text>
</comment>
<name>G9BAN2_9ARCH</name>
<dbReference type="EMBL" id="HQ214611">
    <property type="protein sequence ID" value="ADQ54388.1"/>
    <property type="molecule type" value="Genomic_DNA"/>
</dbReference>
<dbReference type="InterPro" id="IPR013926">
    <property type="entry name" value="CGI121/TPRKB"/>
</dbReference>